<dbReference type="PRINTS" id="PR00472">
    <property type="entry name" value="CASNKINASEII"/>
</dbReference>
<evidence type="ECO:0000256" key="3">
    <source>
        <dbReference type="SAM" id="MobiDB-lite"/>
    </source>
</evidence>
<dbReference type="SUPFAM" id="SSF57798">
    <property type="entry name" value="Casein kinase II beta subunit"/>
    <property type="match status" value="1"/>
</dbReference>
<dbReference type="Proteomes" id="UP000092716">
    <property type="component" value="Chromosome 12"/>
</dbReference>
<feature type="compositionally biased region" description="Polar residues" evidence="3">
    <location>
        <begin position="1"/>
        <end position="14"/>
    </location>
</feature>
<dbReference type="GeneID" id="30910896"/>
<proteinExistence type="inferred from homology"/>
<dbReference type="Gene3D" id="2.20.25.20">
    <property type="match status" value="1"/>
</dbReference>
<organism evidence="4 5">
    <name type="scientific">Plasmodium coatneyi</name>
    <dbReference type="NCBI Taxonomy" id="208452"/>
    <lineage>
        <taxon>Eukaryota</taxon>
        <taxon>Sar</taxon>
        <taxon>Alveolata</taxon>
        <taxon>Apicomplexa</taxon>
        <taxon>Aconoidasida</taxon>
        <taxon>Haemosporida</taxon>
        <taxon>Plasmodiidae</taxon>
        <taxon>Plasmodium</taxon>
    </lineage>
</organism>
<evidence type="ECO:0000313" key="5">
    <source>
        <dbReference type="Proteomes" id="UP000092716"/>
    </source>
</evidence>
<dbReference type="PANTHER" id="PTHR11740:SF0">
    <property type="entry name" value="CASEIN KINASE II SUBUNIT BETA"/>
    <property type="match status" value="1"/>
</dbReference>
<dbReference type="Gene3D" id="1.10.1820.10">
    <property type="entry name" value="protein kinase ck2 holoenzyme, chain C, domain 1"/>
    <property type="match status" value="1"/>
</dbReference>
<keyword evidence="5" id="KW-1185">Reference proteome</keyword>
<dbReference type="RefSeq" id="XP_019917029.1">
    <property type="nucleotide sequence ID" value="XM_020060953.1"/>
</dbReference>
<feature type="compositionally biased region" description="Acidic residues" evidence="3">
    <location>
        <begin position="43"/>
        <end position="54"/>
    </location>
</feature>
<reference evidence="5" key="1">
    <citation type="submission" date="2016-06" db="EMBL/GenBank/DDBJ databases">
        <title>First high quality genome sequence of Plasmodium coatneyi using continuous long reads from single molecule, real-time sequencing.</title>
        <authorList>
            <person name="Chien J.-T."/>
            <person name="Pakala S.B."/>
            <person name="Geraldo J.A."/>
            <person name="Lapp S.A."/>
            <person name="Barnwell J.W."/>
            <person name="Kissinger J.C."/>
            <person name="Galinski M.R."/>
            <person name="Humphrey J.C."/>
        </authorList>
    </citation>
    <scope>NUCLEOTIDE SEQUENCE [LARGE SCALE GENOMIC DNA]</scope>
    <source>
        <strain evidence="5">Hackeri</strain>
    </source>
</reference>
<sequence length="354" mass="40742">MDEEGVSNNESSNDILDEENLEGERDFSHISFGLHGDSVDRDDGGDDAGLDVEAADGPSQEKDAGEGGNGEEEEEEEEAVEEETEEEEEEEEEEEDDDEDDDDDDDDDDDYDDDEYDEDDFNEATVSWIEWFCQLKQNIFLVEVDEDFIRDEFNLIGLQTKVPHFKKLLKIILDEDDDEDDDDDDDDDYDEEEDEINRGSDELYKNKDIYEQNAACLYGLIHSRFILTSKGLALMREKYKSSIYGTCPSIYCDNAKLLPTAISEVPKFLSPLLYCPRCCETFYPHKNSLLNQLDGAYFGTSFASFFALSFNIQSDKKRIYYTPQICGFTINRDIRETLYLDMNKDNSESSEEYS</sequence>
<dbReference type="InterPro" id="IPR035991">
    <property type="entry name" value="Casein_kinase_II_beta-like"/>
</dbReference>
<dbReference type="OrthoDB" id="3971593at2759"/>
<evidence type="ECO:0000256" key="1">
    <source>
        <dbReference type="ARBA" id="ARBA00006941"/>
    </source>
</evidence>
<gene>
    <name evidence="4" type="ORF">PCOAH_00041650</name>
</gene>
<dbReference type="GO" id="GO:0005737">
    <property type="term" value="C:cytoplasm"/>
    <property type="evidence" value="ECO:0007669"/>
    <property type="project" value="TreeGrafter"/>
</dbReference>
<dbReference type="GO" id="GO:0019887">
    <property type="term" value="F:protein kinase regulator activity"/>
    <property type="evidence" value="ECO:0007669"/>
    <property type="project" value="InterPro"/>
</dbReference>
<dbReference type="KEGG" id="pcot:PCOAH_00041650"/>
<evidence type="ECO:0000256" key="2">
    <source>
        <dbReference type="RuleBase" id="RU361268"/>
    </source>
</evidence>
<dbReference type="FunFam" id="2.20.25.20:FF:000001">
    <property type="entry name" value="Casein kinase II subunit beta"/>
    <property type="match status" value="1"/>
</dbReference>
<keyword evidence="4" id="KW-0418">Kinase</keyword>
<evidence type="ECO:0000313" key="4">
    <source>
        <dbReference type="EMBL" id="ANQ10334.1"/>
    </source>
</evidence>
<dbReference type="GO" id="GO:0016301">
    <property type="term" value="F:kinase activity"/>
    <property type="evidence" value="ECO:0007669"/>
    <property type="project" value="UniProtKB-KW"/>
</dbReference>
<dbReference type="PANTHER" id="PTHR11740">
    <property type="entry name" value="CASEIN KINASE II SUBUNIT BETA"/>
    <property type="match status" value="1"/>
</dbReference>
<dbReference type="SMART" id="SM01085">
    <property type="entry name" value="CK_II_beta"/>
    <property type="match status" value="1"/>
</dbReference>
<dbReference type="FunFam" id="1.10.1820.10:FF:000007">
    <property type="entry name" value="Casein kinase II subunit beta"/>
    <property type="match status" value="1"/>
</dbReference>
<feature type="region of interest" description="Disordered" evidence="3">
    <location>
        <begin position="176"/>
        <end position="200"/>
    </location>
</feature>
<dbReference type="VEuPathDB" id="PlasmoDB:PCOAH_00041650"/>
<feature type="region of interest" description="Disordered" evidence="3">
    <location>
        <begin position="1"/>
        <end position="118"/>
    </location>
</feature>
<comment type="subunit">
    <text evidence="2">Tetramer of two alpha and two beta subunits.</text>
</comment>
<dbReference type="InterPro" id="IPR000704">
    <property type="entry name" value="Casein_kinase_II_reg-sub"/>
</dbReference>
<comment type="similarity">
    <text evidence="1 2">Belongs to the casein kinase 2 subunit beta family.</text>
</comment>
<dbReference type="GO" id="GO:0005956">
    <property type="term" value="C:protein kinase CK2 complex"/>
    <property type="evidence" value="ECO:0007669"/>
    <property type="project" value="UniProtKB-UniRule"/>
</dbReference>
<dbReference type="Pfam" id="PF01214">
    <property type="entry name" value="CK_II_beta"/>
    <property type="match status" value="1"/>
</dbReference>
<feature type="compositionally biased region" description="Acidic residues" evidence="3">
    <location>
        <begin position="69"/>
        <end position="118"/>
    </location>
</feature>
<protein>
    <recommendedName>
        <fullName evidence="2">Casein kinase II subunit beta</fullName>
        <shortName evidence="2">CK II beta</shortName>
    </recommendedName>
</protein>
<dbReference type="InterPro" id="IPR016149">
    <property type="entry name" value="Casein_kin_II_reg-sub_N"/>
</dbReference>
<dbReference type="EMBL" id="CP016250">
    <property type="protein sequence ID" value="ANQ10334.1"/>
    <property type="molecule type" value="Genomic_DNA"/>
</dbReference>
<dbReference type="AlphaFoldDB" id="A0A1B1E5L6"/>
<accession>A0A1B1E5L6</accession>
<feature type="compositionally biased region" description="Acidic residues" evidence="3">
    <location>
        <begin position="176"/>
        <end position="195"/>
    </location>
</feature>
<name>A0A1B1E5L6_9APIC</name>
<keyword evidence="4" id="KW-0808">Transferase</keyword>